<dbReference type="InterPro" id="IPR044023">
    <property type="entry name" value="Ig_7"/>
</dbReference>
<evidence type="ECO:0000313" key="4">
    <source>
        <dbReference type="EMBL" id="GGD70011.1"/>
    </source>
</evidence>
<dbReference type="PROSITE" id="PS50287">
    <property type="entry name" value="SRCR_2"/>
    <property type="match status" value="1"/>
</dbReference>
<evidence type="ECO:0000259" key="2">
    <source>
        <dbReference type="PROSITE" id="PS50287"/>
    </source>
</evidence>
<keyword evidence="1" id="KW-0812">Transmembrane</keyword>
<dbReference type="EMBL" id="BMKK01000008">
    <property type="protein sequence ID" value="GGD70011.1"/>
    <property type="molecule type" value="Genomic_DNA"/>
</dbReference>
<evidence type="ECO:0008006" key="6">
    <source>
        <dbReference type="Google" id="ProtNLM"/>
    </source>
</evidence>
<keyword evidence="1" id="KW-1133">Transmembrane helix</keyword>
<keyword evidence="1" id="KW-0472">Membrane</keyword>
<dbReference type="InterPro" id="IPR007110">
    <property type="entry name" value="Ig-like_dom"/>
</dbReference>
<dbReference type="InterPro" id="IPR013783">
    <property type="entry name" value="Ig-like_fold"/>
</dbReference>
<dbReference type="RefSeq" id="WP_188768242.1">
    <property type="nucleotide sequence ID" value="NZ_BMKK01000008.1"/>
</dbReference>
<feature type="domain" description="Ig-like" evidence="3">
    <location>
        <begin position="3497"/>
        <end position="3588"/>
    </location>
</feature>
<dbReference type="Gene3D" id="2.60.40.2700">
    <property type="match status" value="2"/>
</dbReference>
<protein>
    <recommendedName>
        <fullName evidence="6">Ig-like domain-containing protein</fullName>
    </recommendedName>
</protein>
<accession>A0A916Z012</accession>
<reference evidence="4" key="1">
    <citation type="journal article" date="2014" name="Int. J. Syst. Evol. Microbiol.">
        <title>Complete genome sequence of Corynebacterium casei LMG S-19264T (=DSM 44701T), isolated from a smear-ripened cheese.</title>
        <authorList>
            <consortium name="US DOE Joint Genome Institute (JGI-PGF)"/>
            <person name="Walter F."/>
            <person name="Albersmeier A."/>
            <person name="Kalinowski J."/>
            <person name="Ruckert C."/>
        </authorList>
    </citation>
    <scope>NUCLEOTIDE SEQUENCE</scope>
    <source>
        <strain evidence="4">CGMCC 1.15958</strain>
    </source>
</reference>
<gene>
    <name evidence="4" type="ORF">GCM10011514_37580</name>
</gene>
<dbReference type="PROSITE" id="PS50835">
    <property type="entry name" value="IG_LIKE"/>
    <property type="match status" value="4"/>
</dbReference>
<keyword evidence="5" id="KW-1185">Reference proteome</keyword>
<feature type="domain" description="Ig-like" evidence="3">
    <location>
        <begin position="290"/>
        <end position="375"/>
    </location>
</feature>
<dbReference type="Gene3D" id="2.60.40.10">
    <property type="entry name" value="Immunoglobulins"/>
    <property type="match status" value="3"/>
</dbReference>
<dbReference type="GO" id="GO:0016020">
    <property type="term" value="C:membrane"/>
    <property type="evidence" value="ECO:0007669"/>
    <property type="project" value="InterPro"/>
</dbReference>
<dbReference type="Pfam" id="PF19081">
    <property type="entry name" value="Ig_7"/>
    <property type="match status" value="7"/>
</dbReference>
<evidence type="ECO:0000256" key="1">
    <source>
        <dbReference type="SAM" id="Phobius"/>
    </source>
</evidence>
<feature type="transmembrane region" description="Helical" evidence="1">
    <location>
        <begin position="12"/>
        <end position="33"/>
    </location>
</feature>
<sequence>MKSFLHSFAKKFIAVSIIFNICSITAVASSGIFETYIIVQSNGGSANYYDLFASTANPDFQGYNFGTFSCTNTLVIKGGQNKTYKNGTDDILNGYLYYKVYKNGTDPNTVSFTSINLAFDINLSNPGDQQWTTSTANNNILQGLADGTYTVEVYSSADFTYNGGSGTHYQNVGGANYKATFTISNPITIITNPITPTVCYGSNTTLTAAATGNDAFIWQKQNGASWTNVSSGSLASGATTTLNLTNVTTTEVYRCLFTNCGGINTLATQTVTVSPQRPTISIQPISQSDCDGNVVDFNITVSAGNTFTWQRKKPTDASFLAVTATTNSVITNTSTTSQLKVRNIGNAENPHLSQYQCVVTDANSCTNTTNVATLSVNSIGNIADSPTICERGTTSFTTTLVGTSTAIKWQKGTSETAAASYADLTDSSPNILGSGTTTLSLANIPLTDNNTFYRVRATFTTVTNSGNGTCTQTQSVTAAITGKLTVIAAPTAPTANNVSRCDVGTVTLSATSTLGTNESFRWYDSNVSTTVLGTNASYTTASLAVGTYTYYLSVYNSSTTCESTRTPVTVTVNPLPTITLSNVVDICNSVTTFSLPFSLTTNTPNQYSISAGSPALSGFSAISNAILGSSPINVIIPANATPNTYQFVISVKNSTTTCVSSNQTFTVKINNTPSAPTVTTPINYCQNAPTNVLTANASGTNSLLWYGTSSVGGTSSLSAPTPSSNIVGTTTYYVSQLSTDNCESTRAGIDVIVNAIPAPPSATTAITYCKNSTATALSASATNSNSLVWYDENDNLLAAAPTPSTASVGTQIFKVSQKSPSPANCESAKTTITVTVNDLPVAPTVTTPVGYCQNATASMLSATATNSNTLLWYGTSAVGGTSGGTAPTPIITSAGTTSYYVSQKDANNCESTRAKIDVVVTPSVSASISGVNAFCITGVLNNSTTITTNPTGGNGSYTYQWQNLAGNIASATSQSYDVNSSVQTANSDTYRVTVTSGYCTATASVTVTKQGWLDIPSVSGNTPDICGTGSKTLAVVSPSGFGTYKWFADATTLTQLTSGTSFATPNLTSTTTYYVAREQQITANLTCQTARTAATINVNTIPETPTIINSANKTSFCSSESVFTLSVSCASGNAQYRLNNGSWTNGSSVSITPSIYTSATTLNYDFKCSLSASCESTVASNIIVINPAPNAPSISGNTSICSGSSTTLTASGCAGTVVWSNGTSATAITVSSSGTYNATCIVSGCTSVASSTQTIVVNTIPSAPTVTSDDADNIVCAGTNVKLSVSDCAGTVVWSNGTSATTIIVSSSGTYNATCTVNACTSAVSSTQTIVVNQNPTITLGSINSICNAATLFDLPYTSTSNNPDKYSLTSTMPDFVVVSDAAFPTSPISVAIPSGKTGNYTFTLNIKNSTTNCTNSQTFSLTVLPVLLGGIIETSSSTINCSGYNAGVISSVSAASGGKTAYVYQWQSSTDNQNFTDIAGENLTTYNPPAITQTMYYRRKVTDACGVVAYSSNVHQIQIVSDPQITITDVSDRIICSGGVLNLEATVIGGSGTCTATWESAATLSGTYSVEQTGGLSFSKTLTNVASSPSVRYYRVNYSCAGTGSSACNQSVSGPVKVTVNYIPAAPTVSGNSSICEGNSTTLTASGCAGTVTWSNATAGSTLSVSTAGTYSATCTENSCTSLSSNIHSITVNSIPNAPTVTSDDADNIVCAGTSIKLSVSNCAGTVVWSNSTSATSISVSSSGTYNAICVVNGCSSVSSTTQTVVVNAIPSAPIISGNTSICSGNSTTLTASGCSGIVVWNTGVTSSTLSVSTAGTYNATCTVNDCVSVFSQTKTVSVNSIPIAPMISGNISFCVGGSTTLTANGCVGVITWSNGATGSTLNVSTTGTYSATCTENSCTSLASLVQTISSNPLPTISLGTISSLCNTVTTFELPFTSPTNNPDKYNLTSTMPGFVAVAETNLPASPISVTIPAGKTGNQNFTLNIKNSTTGCVGTQTFSINILPSLNGGSIETSSSTINCSGYNAGVISSVSLANGGKLDYVYQWQSSTDGTNFTDIIGANSTTYAPPALTQTTYYRRKVTDACGAEAFSSNVHQIQIVPDPQITVVDASDLTICSGGNISIDATVIGGSGICTPTWQSSTTPSGTYTNEQVGGLNFTATLTNNTNIATIKYYRAIYSCAGTGSGSCNQGTSAVVKVTINPNSSVLTISGGGTICSGNSTTLTASACNGSVVWSNGVTASSISVNSAGTYTAVCTNSCGTSATSNEVVVNVTTIAPPTISGTTTVCGGQSATLTASGCAGTVVWSNSSSGTSITVSPSTTTSYTAVCNASGCTSVNSEPVTVTVAPSIDFTVSTVADLCNSSTSFSLPYSLILGSPDKYSLTSTMAGFTSITDGSLTASPITVTIPSGQTGTFSFTLTLKISSTGCSKSQTFTVTTLPVLIGGSIEISSSTINCSGYNAGVISSVSLANGGKLDYVYQWQSSTDGTNFTDIVGANSTTYDPPALTQTTYYRRKVTDACGAEGFSSNVHQIQIVPDPQITVVDASDRTICSGGNITLDATVIGGSGTCTPTWQSSTTPSGTYTNEQVGGLNFTATLTNNTNIATIKYYRAIYACAGTGSGSCNQGTSAVVKVTVNPIPNVPSITPASVVICPTQSTTLTASGCNGLVTWNGGQTGSTLSVSEVGTYAATCSLNNCVSALSASATVTVASGGTPVAPPLISGTATICNGQSTVLFATNCAGVVSWSNGMTGTSISVNPSASTDYTATCFDGTCTSNSSNKITVTVNAYPSITTHPKNDADCNGNSVSFSVTASSVSGYQWQRKVPNGVFTDIPNAISNTLTVSNVGSSTDPNQTEYRVVLSNGTCSVTSTAAVLTVNSVVGSLADQTICDGANASFSLGNVVVSGNIQGYQWQRRVGTSGTWNDITGATTTTLTINAATNTDEQYYRCKVTFTAGSSTCARYTTEDDSNGAKLSVLVASIPNIGGINAVCLGRSTTLTANNCDGAIAWSSGQTTPSITVSPTSNTFYTVSCTSSQCGFNVSSAPYLVTVNSTPQPENITYDVITPATLTFAARITIPNATLMWYNRASGGTGTTTAPSFTAVGTYSYWVTQTDPITGCESARLPIIAKVLDYFHITQQPTNQVDCKGNSVFFGVVAVGPNPSFTYQWQRKRPNEPDFVNLVEEGNGIRGWYARTMAVSNVGDDNNPNQTQYRCIISSGGQVLTSEISTLTVNSLTGSMPNLGICVGRSNEFNLQNYFTITGNVLSYQWQTRPGTSGAWTNLSDGNGISGSTSSALKFTKATYEQGVYYRCLVKFNTQGFECTEPTDAAKLIVSGFPPAPSVSNVFYCQNSNAVRLKVDSPTQNLVWYSQETEGAGASTAPTPNTSVAGVFKYYVTNRTDEGCESPRSVINVEVGALPPAPKNTTITPINEGNVLTFSAEGTPAENHILRWYTSPTITTFSTTAPTFSVAGTYTRYVAQVSAFGCVGPRTAITAAIIPSLKFTKQPLSQADCDGNSVTFSVTATAPSAFTYQWQRQKPNETSFTDIANETSASLKISNIGSITDPHLTKYRCIIKDDKNTATSEEAVLTVNAIAGILPTMSLCDGKVSKLSFSGLTVTGTVAEYEWQKKQGSSYIDIPTNTAGVAVINEIGTYRGKISFVVDKNTTCSRNTDDLKVEVKPTPAAPQVSNQNVCLNTPFDITKAVNANNNLLWYESAVDTTADKTTPKVDVSKLGKVSYFVSQISAFGCESERKSFDVVVSAIPEKPITSDLTYCRNAPSFALTATTSSQNQVVWYASLTAKDAFTQTPTPNTKLDGETIYFAVTKSVAGCESERVPLKVSVSPCIANFTNNFNNCLQVSADSVKGNQWFDLYDAAGRLYASVNPNGLNLGKVSISIRHYGRGSAAIPTTKNETKLMARYVDFQSSVLDEFPTPVSLRVYYLNEELSEYKTATNLPNLTINDFNIVHYDGVREDCGFENNDNFLEGNSYVIYKNVVGNQLAKDFFYLQFDVNEFSENAATANDFTEISFNGKETETQTVQLNWQSKFEVKAEKYILERSADCKNFVPIAEVKANGAASSYENTDFQPLVGKSCYRLVYIDKDGTKKYLDSIDINFTSTTPICSVFPNPWNKGDEISLYLRNIKEKEIKLYDMLGQTYSFDMNKETSKIIKIRPDVYLSKGIQFLVVVGEDGKKCVQRVVINP</sequence>
<reference evidence="4" key="2">
    <citation type="submission" date="2020-09" db="EMBL/GenBank/DDBJ databases">
        <authorList>
            <person name="Sun Q."/>
            <person name="Zhou Y."/>
        </authorList>
    </citation>
    <scope>NUCLEOTIDE SEQUENCE</scope>
    <source>
        <strain evidence="4">CGMCC 1.15958</strain>
    </source>
</reference>
<evidence type="ECO:0000313" key="5">
    <source>
        <dbReference type="Proteomes" id="UP000609064"/>
    </source>
</evidence>
<dbReference type="InterPro" id="IPR026444">
    <property type="entry name" value="Secre_tail"/>
</dbReference>
<feature type="domain" description="Ig-like" evidence="3">
    <location>
        <begin position="186"/>
        <end position="274"/>
    </location>
</feature>
<proteinExistence type="predicted"/>
<dbReference type="InterPro" id="IPR001190">
    <property type="entry name" value="SRCR"/>
</dbReference>
<name>A0A916Z012_9BACT</name>
<dbReference type="Proteomes" id="UP000609064">
    <property type="component" value="Unassembled WGS sequence"/>
</dbReference>
<feature type="domain" description="Ig-like" evidence="3">
    <location>
        <begin position="3124"/>
        <end position="3227"/>
    </location>
</feature>
<evidence type="ECO:0000259" key="3">
    <source>
        <dbReference type="PROSITE" id="PS50835"/>
    </source>
</evidence>
<dbReference type="NCBIfam" id="TIGR04183">
    <property type="entry name" value="Por_Secre_tail"/>
    <property type="match status" value="1"/>
</dbReference>
<organism evidence="4 5">
    <name type="scientific">Emticicia aquatilis</name>
    <dbReference type="NCBI Taxonomy" id="1537369"/>
    <lineage>
        <taxon>Bacteria</taxon>
        <taxon>Pseudomonadati</taxon>
        <taxon>Bacteroidota</taxon>
        <taxon>Cytophagia</taxon>
        <taxon>Cytophagales</taxon>
        <taxon>Leadbetterellaceae</taxon>
        <taxon>Emticicia</taxon>
    </lineage>
</organism>
<feature type="domain" description="SRCR" evidence="2">
    <location>
        <begin position="1627"/>
        <end position="1752"/>
    </location>
</feature>
<comment type="caution">
    <text evidence="4">The sequence shown here is derived from an EMBL/GenBank/DDBJ whole genome shotgun (WGS) entry which is preliminary data.</text>
</comment>